<dbReference type="InterPro" id="IPR002123">
    <property type="entry name" value="Plipid/glycerol_acylTrfase"/>
</dbReference>
<dbReference type="RefSeq" id="WP_229794433.1">
    <property type="nucleotide sequence ID" value="NZ_BMPW01000001.1"/>
</dbReference>
<dbReference type="PANTHER" id="PTHR10434:SF64">
    <property type="entry name" value="1-ACYL-SN-GLYCEROL-3-PHOSPHATE ACYLTRANSFERASE-RELATED"/>
    <property type="match status" value="1"/>
</dbReference>
<comment type="pathway">
    <text evidence="1">Lipid metabolism.</text>
</comment>
<dbReference type="EMBL" id="JACHXF010000001">
    <property type="protein sequence ID" value="MBB3093352.1"/>
    <property type="molecule type" value="Genomic_DNA"/>
</dbReference>
<proteinExistence type="predicted"/>
<evidence type="ECO:0000256" key="6">
    <source>
        <dbReference type="SAM" id="Phobius"/>
    </source>
</evidence>
<organism evidence="8 9">
    <name type="scientific">Actinoplanes campanulatus</name>
    <dbReference type="NCBI Taxonomy" id="113559"/>
    <lineage>
        <taxon>Bacteria</taxon>
        <taxon>Bacillati</taxon>
        <taxon>Actinomycetota</taxon>
        <taxon>Actinomycetes</taxon>
        <taxon>Micromonosporales</taxon>
        <taxon>Micromonosporaceae</taxon>
        <taxon>Actinoplanes</taxon>
    </lineage>
</organism>
<dbReference type="CDD" id="cd07989">
    <property type="entry name" value="LPLAT_AGPAT-like"/>
    <property type="match status" value="1"/>
</dbReference>
<keyword evidence="6" id="KW-1133">Transmembrane helix</keyword>
<feature type="transmembrane region" description="Helical" evidence="6">
    <location>
        <begin position="40"/>
        <end position="63"/>
    </location>
</feature>
<keyword evidence="6" id="KW-0812">Transmembrane</keyword>
<evidence type="ECO:0000256" key="4">
    <source>
        <dbReference type="ARBA" id="ARBA00023098"/>
    </source>
</evidence>
<keyword evidence="9" id="KW-1185">Reference proteome</keyword>
<dbReference type="PANTHER" id="PTHR10434">
    <property type="entry name" value="1-ACYL-SN-GLYCEROL-3-PHOSPHATE ACYLTRANSFERASE"/>
    <property type="match status" value="1"/>
</dbReference>
<protein>
    <submittedName>
        <fullName evidence="8">1-acyl-sn-glycerol-3-phosphate acyltransferase</fullName>
    </submittedName>
</protein>
<dbReference type="GO" id="GO:0006654">
    <property type="term" value="P:phosphatidic acid biosynthetic process"/>
    <property type="evidence" value="ECO:0007669"/>
    <property type="project" value="TreeGrafter"/>
</dbReference>
<evidence type="ECO:0000256" key="3">
    <source>
        <dbReference type="ARBA" id="ARBA00022679"/>
    </source>
</evidence>
<comment type="caution">
    <text evidence="8">The sequence shown here is derived from an EMBL/GenBank/DDBJ whole genome shotgun (WGS) entry which is preliminary data.</text>
</comment>
<keyword evidence="6" id="KW-0472">Membrane</keyword>
<keyword evidence="5 8" id="KW-0012">Acyltransferase</keyword>
<reference evidence="8 9" key="1">
    <citation type="submission" date="2020-08" db="EMBL/GenBank/DDBJ databases">
        <title>Genomic Encyclopedia of Type Strains, Phase III (KMG-III): the genomes of soil and plant-associated and newly described type strains.</title>
        <authorList>
            <person name="Whitman W."/>
        </authorList>
    </citation>
    <scope>NUCLEOTIDE SEQUENCE [LARGE SCALE GENOMIC DNA]</scope>
    <source>
        <strain evidence="8 9">CECT 3287</strain>
    </source>
</reference>
<evidence type="ECO:0000256" key="5">
    <source>
        <dbReference type="ARBA" id="ARBA00023315"/>
    </source>
</evidence>
<keyword evidence="3 8" id="KW-0808">Transferase</keyword>
<keyword evidence="2" id="KW-0444">Lipid biosynthesis</keyword>
<dbReference type="Pfam" id="PF01553">
    <property type="entry name" value="Acyltransferase"/>
    <property type="match status" value="1"/>
</dbReference>
<dbReference type="GO" id="GO:0003841">
    <property type="term" value="F:1-acylglycerol-3-phosphate O-acyltransferase activity"/>
    <property type="evidence" value="ECO:0007669"/>
    <property type="project" value="TreeGrafter"/>
</dbReference>
<keyword evidence="4" id="KW-0443">Lipid metabolism</keyword>
<dbReference type="SUPFAM" id="SSF69593">
    <property type="entry name" value="Glycerol-3-phosphate (1)-acyltransferase"/>
    <property type="match status" value="1"/>
</dbReference>
<evidence type="ECO:0000259" key="7">
    <source>
        <dbReference type="SMART" id="SM00563"/>
    </source>
</evidence>
<gene>
    <name evidence="8" type="ORF">FHR83_000986</name>
</gene>
<evidence type="ECO:0000256" key="2">
    <source>
        <dbReference type="ARBA" id="ARBA00022516"/>
    </source>
</evidence>
<dbReference type="SMART" id="SM00563">
    <property type="entry name" value="PlsC"/>
    <property type="match status" value="1"/>
</dbReference>
<name>A0A7W5AC42_9ACTN</name>
<feature type="domain" description="Phospholipid/glycerol acyltransferase" evidence="7">
    <location>
        <begin position="97"/>
        <end position="209"/>
    </location>
</feature>
<evidence type="ECO:0000256" key="1">
    <source>
        <dbReference type="ARBA" id="ARBA00005189"/>
    </source>
</evidence>
<evidence type="ECO:0000313" key="9">
    <source>
        <dbReference type="Proteomes" id="UP000590749"/>
    </source>
</evidence>
<sequence length="272" mass="27857">MSELASGIIGRGGDGAMSATLWQPASGCDDRCRDGGFRRAGAVAAAARVTVLWAVLLLGLLPAGLLGGAALRVLCRAILAALGVRTVWRGPRPRPGSLLVANHVSWLDVVALGALLPAAPVAKHDVAAWPGIGGTARRAGAIFIDRTRPRALPGTVAEVAAALRAGRSVALFPEGTTFCGPDQGRFRPALFQAAIDAGAPVVPVSIGYDSTEASFVAADTLWESVRRVARVRRLTVTLVAAPAMRPAPGADRRALARAAQASLGGAGYRLAA</sequence>
<evidence type="ECO:0000313" key="8">
    <source>
        <dbReference type="EMBL" id="MBB3093352.1"/>
    </source>
</evidence>
<accession>A0A7W5AC42</accession>
<dbReference type="Proteomes" id="UP000590749">
    <property type="component" value="Unassembled WGS sequence"/>
</dbReference>
<dbReference type="AlphaFoldDB" id="A0A7W5AC42"/>